<accession>A0A8X6TH63</accession>
<gene>
    <name evidence="2" type="ORF">NPIL_654181</name>
</gene>
<keyword evidence="1" id="KW-0732">Signal</keyword>
<feature type="signal peptide" evidence="1">
    <location>
        <begin position="1"/>
        <end position="22"/>
    </location>
</feature>
<evidence type="ECO:0000256" key="1">
    <source>
        <dbReference type="SAM" id="SignalP"/>
    </source>
</evidence>
<dbReference type="Proteomes" id="UP000887013">
    <property type="component" value="Unassembled WGS sequence"/>
</dbReference>
<keyword evidence="3" id="KW-1185">Reference proteome</keyword>
<dbReference type="AlphaFoldDB" id="A0A8X6TH63"/>
<organism evidence="2 3">
    <name type="scientific">Nephila pilipes</name>
    <name type="common">Giant wood spider</name>
    <name type="synonym">Nephila maculata</name>
    <dbReference type="NCBI Taxonomy" id="299642"/>
    <lineage>
        <taxon>Eukaryota</taxon>
        <taxon>Metazoa</taxon>
        <taxon>Ecdysozoa</taxon>
        <taxon>Arthropoda</taxon>
        <taxon>Chelicerata</taxon>
        <taxon>Arachnida</taxon>
        <taxon>Araneae</taxon>
        <taxon>Araneomorphae</taxon>
        <taxon>Entelegynae</taxon>
        <taxon>Araneoidea</taxon>
        <taxon>Nephilidae</taxon>
        <taxon>Nephila</taxon>
    </lineage>
</organism>
<evidence type="ECO:0000313" key="2">
    <source>
        <dbReference type="EMBL" id="GFT09504.1"/>
    </source>
</evidence>
<evidence type="ECO:0008006" key="4">
    <source>
        <dbReference type="Google" id="ProtNLM"/>
    </source>
</evidence>
<name>A0A8X6TH63_NEPPI</name>
<comment type="caution">
    <text evidence="2">The sequence shown here is derived from an EMBL/GenBank/DDBJ whole genome shotgun (WGS) entry which is preliminary data.</text>
</comment>
<sequence>MWLTFGHHISFISCVMSSGGVGGEHPRQGWRRKKRTSSIRQRVVGTVRRSAGSLTGFKCHLTHAPRDILLLLLSVSSLHRGRINEGETTSIGRGASHTDFNTQC</sequence>
<reference evidence="2" key="1">
    <citation type="submission" date="2020-08" db="EMBL/GenBank/DDBJ databases">
        <title>Multicomponent nature underlies the extraordinary mechanical properties of spider dragline silk.</title>
        <authorList>
            <person name="Kono N."/>
            <person name="Nakamura H."/>
            <person name="Mori M."/>
            <person name="Yoshida Y."/>
            <person name="Ohtoshi R."/>
            <person name="Malay A.D."/>
            <person name="Moran D.A.P."/>
            <person name="Tomita M."/>
            <person name="Numata K."/>
            <person name="Arakawa K."/>
        </authorList>
    </citation>
    <scope>NUCLEOTIDE SEQUENCE</scope>
</reference>
<feature type="chain" id="PRO_5036479388" description="Secreted protein" evidence="1">
    <location>
        <begin position="23"/>
        <end position="104"/>
    </location>
</feature>
<evidence type="ECO:0000313" key="3">
    <source>
        <dbReference type="Proteomes" id="UP000887013"/>
    </source>
</evidence>
<protein>
    <recommendedName>
        <fullName evidence="4">Secreted protein</fullName>
    </recommendedName>
</protein>
<proteinExistence type="predicted"/>
<dbReference type="EMBL" id="BMAW01103519">
    <property type="protein sequence ID" value="GFT09504.1"/>
    <property type="molecule type" value="Genomic_DNA"/>
</dbReference>